<proteinExistence type="predicted"/>
<dbReference type="EMBL" id="GBXM01093088">
    <property type="protein sequence ID" value="JAH15489.1"/>
    <property type="molecule type" value="Transcribed_RNA"/>
</dbReference>
<reference evidence="1" key="1">
    <citation type="submission" date="2014-11" db="EMBL/GenBank/DDBJ databases">
        <authorList>
            <person name="Amaro Gonzalez C."/>
        </authorList>
    </citation>
    <scope>NUCLEOTIDE SEQUENCE</scope>
</reference>
<reference evidence="1" key="2">
    <citation type="journal article" date="2015" name="Fish Shellfish Immunol.">
        <title>Early steps in the European eel (Anguilla anguilla)-Vibrio vulnificus interaction in the gills: Role of the RtxA13 toxin.</title>
        <authorList>
            <person name="Callol A."/>
            <person name="Pajuelo D."/>
            <person name="Ebbesson L."/>
            <person name="Teles M."/>
            <person name="MacKenzie S."/>
            <person name="Amaro C."/>
        </authorList>
    </citation>
    <scope>NUCLEOTIDE SEQUENCE</scope>
</reference>
<sequence length="26" mass="2755">MYAVGCRPRACVLVCLCGCLSGGYLF</sequence>
<evidence type="ECO:0000313" key="1">
    <source>
        <dbReference type="EMBL" id="JAH15489.1"/>
    </source>
</evidence>
<name>A0A0E9QFC7_ANGAN</name>
<dbReference type="AlphaFoldDB" id="A0A0E9QFC7"/>
<organism evidence="1">
    <name type="scientific">Anguilla anguilla</name>
    <name type="common">European freshwater eel</name>
    <name type="synonym">Muraena anguilla</name>
    <dbReference type="NCBI Taxonomy" id="7936"/>
    <lineage>
        <taxon>Eukaryota</taxon>
        <taxon>Metazoa</taxon>
        <taxon>Chordata</taxon>
        <taxon>Craniata</taxon>
        <taxon>Vertebrata</taxon>
        <taxon>Euteleostomi</taxon>
        <taxon>Actinopterygii</taxon>
        <taxon>Neopterygii</taxon>
        <taxon>Teleostei</taxon>
        <taxon>Anguilliformes</taxon>
        <taxon>Anguillidae</taxon>
        <taxon>Anguilla</taxon>
    </lineage>
</organism>
<protein>
    <submittedName>
        <fullName evidence="1">Uncharacterized protein</fullName>
    </submittedName>
</protein>
<accession>A0A0E9QFC7</accession>